<sequence length="545" mass="62988">MKIEPKQVILLKITANSRSQLRQANTIDILGSILDQPQKQSLSQSPMQTTKSHGPTSKMQLSSSGMISSRSSASTPLNNIYMKAPNTIEKFNLIKKIQFVPKTPKVLSDQKLQKLLDERTELGLSMVDDYINQQFSITELQQQIDYILTVLKDKRLLNVTNQSYTQLQSQLFTTASVICRQFYIYNSSNDFHPSVVLQASLFIAFKQHLLNICCDNKLMFMVQNLISQKLQELFKGNQEYKRVLQETEQCIFEQLNELHIDQYVDISDDFQNCISQLLGREIIVDYCTQVEYNFKTYTNSPSKLRSKSIMLTPQIEASRSESSMMSLLCQTPIKSKIYSSYVFSLSHTQLCANTTLSQLLTDVYYQIQCTDYAAVLDSGDLLALCCFILLLDHINSEHKIQISINLVQQLFTFDCEKLCVNFIGSLLVPSYFGLKIFDSEELLSNFGLKQLKTILEQTQLFYEEQYSKKNRTQLYCKQPGSFAHTLLQHKVLETFENDQVHFEQLQNIIRNETDIERKQELQIQVDQIYLRWSDIGGNYFCKELE</sequence>
<dbReference type="EMBL" id="CAXDID020000487">
    <property type="protein sequence ID" value="CAL6096606.1"/>
    <property type="molecule type" value="Genomic_DNA"/>
</dbReference>
<feature type="compositionally biased region" description="Low complexity" evidence="1">
    <location>
        <begin position="57"/>
        <end position="68"/>
    </location>
</feature>
<reference evidence="3 4" key="2">
    <citation type="submission" date="2024-07" db="EMBL/GenBank/DDBJ databases">
        <authorList>
            <person name="Akdeniz Z."/>
        </authorList>
    </citation>
    <scope>NUCLEOTIDE SEQUENCE [LARGE SCALE GENOMIC DNA]</scope>
</reference>
<dbReference type="EMBL" id="CATOUU010000085">
    <property type="protein sequence ID" value="CAI9915953.1"/>
    <property type="molecule type" value="Genomic_DNA"/>
</dbReference>
<dbReference type="AlphaFoldDB" id="A0AA86NAQ9"/>
<reference evidence="2" key="1">
    <citation type="submission" date="2023-06" db="EMBL/GenBank/DDBJ databases">
        <authorList>
            <person name="Kurt Z."/>
        </authorList>
    </citation>
    <scope>NUCLEOTIDE SEQUENCE</scope>
</reference>
<comment type="caution">
    <text evidence="2">The sequence shown here is derived from an EMBL/GenBank/DDBJ whole genome shotgun (WGS) entry which is preliminary data.</text>
</comment>
<name>A0AA86NAQ9_9EUKA</name>
<evidence type="ECO:0000256" key="1">
    <source>
        <dbReference type="SAM" id="MobiDB-lite"/>
    </source>
</evidence>
<organism evidence="2">
    <name type="scientific">Hexamita inflata</name>
    <dbReference type="NCBI Taxonomy" id="28002"/>
    <lineage>
        <taxon>Eukaryota</taxon>
        <taxon>Metamonada</taxon>
        <taxon>Diplomonadida</taxon>
        <taxon>Hexamitidae</taxon>
        <taxon>Hexamitinae</taxon>
        <taxon>Hexamita</taxon>
    </lineage>
</organism>
<evidence type="ECO:0000313" key="4">
    <source>
        <dbReference type="Proteomes" id="UP001642409"/>
    </source>
</evidence>
<dbReference type="Proteomes" id="UP001642409">
    <property type="component" value="Unassembled WGS sequence"/>
</dbReference>
<feature type="compositionally biased region" description="Polar residues" evidence="1">
    <location>
        <begin position="38"/>
        <end position="55"/>
    </location>
</feature>
<accession>A0AA86NAQ9</accession>
<evidence type="ECO:0000313" key="2">
    <source>
        <dbReference type="EMBL" id="CAI9915953.1"/>
    </source>
</evidence>
<proteinExistence type="predicted"/>
<evidence type="ECO:0000313" key="3">
    <source>
        <dbReference type="EMBL" id="CAL6096606.1"/>
    </source>
</evidence>
<dbReference type="SUPFAM" id="SSF47954">
    <property type="entry name" value="Cyclin-like"/>
    <property type="match status" value="1"/>
</dbReference>
<feature type="region of interest" description="Disordered" evidence="1">
    <location>
        <begin position="38"/>
        <end position="68"/>
    </location>
</feature>
<gene>
    <name evidence="2" type="ORF">HINF_LOCUS3598</name>
    <name evidence="3" type="ORF">HINF_LOCUS68509</name>
</gene>
<keyword evidence="4" id="KW-1185">Reference proteome</keyword>
<protein>
    <submittedName>
        <fullName evidence="2">Cyclin-like superfamily</fullName>
    </submittedName>
    <submittedName>
        <fullName evidence="3">Cyclin-like_superfamily</fullName>
    </submittedName>
</protein>
<dbReference type="Gene3D" id="1.10.472.10">
    <property type="entry name" value="Cyclin-like"/>
    <property type="match status" value="1"/>
</dbReference>
<dbReference type="InterPro" id="IPR036915">
    <property type="entry name" value="Cyclin-like_sf"/>
</dbReference>